<evidence type="ECO:0000259" key="1">
    <source>
        <dbReference type="Pfam" id="PF00248"/>
    </source>
</evidence>
<dbReference type="PROSITE" id="PS00062">
    <property type="entry name" value="ALDOKETO_REDUCTASE_2"/>
    <property type="match status" value="1"/>
</dbReference>
<dbReference type="Proteomes" id="UP000789901">
    <property type="component" value="Unassembled WGS sequence"/>
</dbReference>
<dbReference type="InterPro" id="IPR020471">
    <property type="entry name" value="AKR"/>
</dbReference>
<evidence type="ECO:0000313" key="3">
    <source>
        <dbReference type="Proteomes" id="UP000789901"/>
    </source>
</evidence>
<dbReference type="CDD" id="cd19071">
    <property type="entry name" value="AKR_AKR1-5-like"/>
    <property type="match status" value="1"/>
</dbReference>
<dbReference type="InterPro" id="IPR036812">
    <property type="entry name" value="NAD(P)_OxRdtase_dom_sf"/>
</dbReference>
<gene>
    <name evidence="2" type="ORF">GMARGA_LOCUS14519</name>
</gene>
<organism evidence="2 3">
    <name type="scientific">Gigaspora margarita</name>
    <dbReference type="NCBI Taxonomy" id="4874"/>
    <lineage>
        <taxon>Eukaryota</taxon>
        <taxon>Fungi</taxon>
        <taxon>Fungi incertae sedis</taxon>
        <taxon>Mucoromycota</taxon>
        <taxon>Glomeromycotina</taxon>
        <taxon>Glomeromycetes</taxon>
        <taxon>Diversisporales</taxon>
        <taxon>Gigasporaceae</taxon>
        <taxon>Gigaspora</taxon>
    </lineage>
</organism>
<dbReference type="PIRSF" id="PIRSF000097">
    <property type="entry name" value="AKR"/>
    <property type="match status" value="1"/>
</dbReference>
<dbReference type="PANTHER" id="PTHR43827">
    <property type="entry name" value="2,5-DIKETO-D-GLUCONIC ACID REDUCTASE"/>
    <property type="match status" value="1"/>
</dbReference>
<dbReference type="Gene3D" id="3.20.20.100">
    <property type="entry name" value="NADP-dependent oxidoreductase domain"/>
    <property type="match status" value="1"/>
</dbReference>
<dbReference type="PRINTS" id="PR00069">
    <property type="entry name" value="ALDKETRDTASE"/>
</dbReference>
<dbReference type="Pfam" id="PF00248">
    <property type="entry name" value="Aldo_ket_red"/>
    <property type="match status" value="1"/>
</dbReference>
<accession>A0ABN7V554</accession>
<name>A0ABN7V554_GIGMA</name>
<dbReference type="EMBL" id="CAJVQB010009659">
    <property type="protein sequence ID" value="CAG8732429.1"/>
    <property type="molecule type" value="Genomic_DNA"/>
</dbReference>
<dbReference type="InterPro" id="IPR018170">
    <property type="entry name" value="Aldo/ket_reductase_CS"/>
</dbReference>
<evidence type="ECO:0000313" key="2">
    <source>
        <dbReference type="EMBL" id="CAG8732429.1"/>
    </source>
</evidence>
<dbReference type="PANTHER" id="PTHR43827:SF13">
    <property type="entry name" value="ALDO_KETO REDUCTASE FAMILY PROTEIN"/>
    <property type="match status" value="1"/>
</dbReference>
<reference evidence="2 3" key="1">
    <citation type="submission" date="2021-06" db="EMBL/GenBank/DDBJ databases">
        <authorList>
            <person name="Kallberg Y."/>
            <person name="Tangrot J."/>
            <person name="Rosling A."/>
        </authorList>
    </citation>
    <scope>NUCLEOTIDE SEQUENCE [LARGE SCALE GENOMIC DNA]</scope>
    <source>
        <strain evidence="2 3">120-4 pot B 10/14</strain>
    </source>
</reference>
<comment type="caution">
    <text evidence="2">The sequence shown here is derived from an EMBL/GenBank/DDBJ whole genome shotgun (WGS) entry which is preliminary data.</text>
</comment>
<sequence length="301" mass="33901">MSHFIATIICNPNGAIKKPIYFIFAAGNTNHITYLISIGTGGLSTGTKAPQGEPAQNAVLWALKSGYRHIDTATLYGNEKDIGIGVIKSGIPRDQIFITTKIWDTDQGYESTLKAAETSLSKLQTYYIDLLLIHPPRPGPQKRIETYRALQELVKRGIVRNIGVSNYNVKHLKELMDANPEIMPAINQIEAHPWNNRKEIISYCTELKIIVEAFTPLTRGKKFNDPVLVNITKKYNKSPTHVLIRWALQNNFVVLPKSIKQTHIIDNTNVYDFVIDEEDMNILNNLNENFVAAGWDLSNVD</sequence>
<protein>
    <submittedName>
        <fullName evidence="2">30176_t:CDS:1</fullName>
    </submittedName>
</protein>
<dbReference type="InterPro" id="IPR023210">
    <property type="entry name" value="NADP_OxRdtase_dom"/>
</dbReference>
<proteinExistence type="predicted"/>
<feature type="domain" description="NADP-dependent oxidoreductase" evidence="1">
    <location>
        <begin position="36"/>
        <end position="287"/>
    </location>
</feature>
<keyword evidence="3" id="KW-1185">Reference proteome</keyword>
<dbReference type="PROSITE" id="PS00798">
    <property type="entry name" value="ALDOKETO_REDUCTASE_1"/>
    <property type="match status" value="1"/>
</dbReference>
<dbReference type="SUPFAM" id="SSF51430">
    <property type="entry name" value="NAD(P)-linked oxidoreductase"/>
    <property type="match status" value="1"/>
</dbReference>